<dbReference type="AlphaFoldDB" id="A0A2P8DS28"/>
<proteinExistence type="predicted"/>
<evidence type="ECO:0000256" key="1">
    <source>
        <dbReference type="SAM" id="Phobius"/>
    </source>
</evidence>
<keyword evidence="1" id="KW-0472">Membrane</keyword>
<sequence>MHVSPTADQIRRMSAVAANYNGLQGLTMVPVSLWMFAYGAAVLFSPAAMLWVAAALVVVIGASVLIARAYRHRFGRVRQGGFAVHAATVITALVAFILAALVLNLIGWKAGGGQGNPIWPFGIQFALVIAIAFFLPPVLRGRTLDMSISRHWQVMCALLVLVSLVPLGLLTGGMVHPLNVTYEIGMASNFWTMGVCFLIGGLCDHRLLMNSLGAAPTGER</sequence>
<feature type="transmembrane region" description="Helical" evidence="1">
    <location>
        <begin position="151"/>
        <end position="172"/>
    </location>
</feature>
<organism evidence="2 3">
    <name type="scientific">Murinocardiopsis flavida</name>
    <dbReference type="NCBI Taxonomy" id="645275"/>
    <lineage>
        <taxon>Bacteria</taxon>
        <taxon>Bacillati</taxon>
        <taxon>Actinomycetota</taxon>
        <taxon>Actinomycetes</taxon>
        <taxon>Streptosporangiales</taxon>
        <taxon>Nocardiopsidaceae</taxon>
        <taxon>Murinocardiopsis</taxon>
    </lineage>
</organism>
<keyword evidence="1" id="KW-0812">Transmembrane</keyword>
<comment type="caution">
    <text evidence="2">The sequence shown here is derived from an EMBL/GenBank/DDBJ whole genome shotgun (WGS) entry which is preliminary data.</text>
</comment>
<name>A0A2P8DS28_9ACTN</name>
<evidence type="ECO:0000313" key="2">
    <source>
        <dbReference type="EMBL" id="PSL00020.1"/>
    </source>
</evidence>
<gene>
    <name evidence="2" type="ORF">CLV63_102146</name>
</gene>
<dbReference type="Proteomes" id="UP000240542">
    <property type="component" value="Unassembled WGS sequence"/>
</dbReference>
<dbReference type="EMBL" id="PYGA01000002">
    <property type="protein sequence ID" value="PSL00020.1"/>
    <property type="molecule type" value="Genomic_DNA"/>
</dbReference>
<keyword evidence="3" id="KW-1185">Reference proteome</keyword>
<reference evidence="2 3" key="1">
    <citation type="submission" date="2018-03" db="EMBL/GenBank/DDBJ databases">
        <title>Genomic Encyclopedia of Archaeal and Bacterial Type Strains, Phase II (KMG-II): from individual species to whole genera.</title>
        <authorList>
            <person name="Goeker M."/>
        </authorList>
    </citation>
    <scope>NUCLEOTIDE SEQUENCE [LARGE SCALE GENOMIC DNA]</scope>
    <source>
        <strain evidence="2 3">DSM 45312</strain>
    </source>
</reference>
<protein>
    <submittedName>
        <fullName evidence="2">Uncharacterized protein</fullName>
    </submittedName>
</protein>
<feature type="transmembrane region" description="Helical" evidence="1">
    <location>
        <begin position="184"/>
        <end position="203"/>
    </location>
</feature>
<feature type="transmembrane region" description="Helical" evidence="1">
    <location>
        <begin position="82"/>
        <end position="106"/>
    </location>
</feature>
<feature type="transmembrane region" description="Helical" evidence="1">
    <location>
        <begin position="21"/>
        <end position="44"/>
    </location>
</feature>
<keyword evidence="1" id="KW-1133">Transmembrane helix</keyword>
<feature type="transmembrane region" description="Helical" evidence="1">
    <location>
        <begin position="50"/>
        <end position="70"/>
    </location>
</feature>
<feature type="transmembrane region" description="Helical" evidence="1">
    <location>
        <begin position="118"/>
        <end position="139"/>
    </location>
</feature>
<dbReference type="RefSeq" id="WP_106581399.1">
    <property type="nucleotide sequence ID" value="NZ_PYGA01000002.1"/>
</dbReference>
<evidence type="ECO:0000313" key="3">
    <source>
        <dbReference type="Proteomes" id="UP000240542"/>
    </source>
</evidence>
<accession>A0A2P8DS28</accession>